<dbReference type="EMBL" id="CM001403">
    <property type="protein sequence ID" value="EHQ29893.1"/>
    <property type="molecule type" value="Genomic_DNA"/>
</dbReference>
<keyword evidence="3" id="KW-1185">Reference proteome</keyword>
<sequence>MAYLIYADFKKSIQLANLAQVIGSDATIINSWMLAAQEKVTSYLTQKYQTELEFTDTRVWGASLSYQAADRVYLDAPDYDANTAYTPGQYVVNTNNFYRCLAGTTGVFSPANWQLVGPRYALYYVAYPQPRFNIGAAYNKGDRVYYQGKVYTALQASAVYSDSYLLQVGKLQNIPPVNSFPGAPGYNQWDGGEPYAVPAGTLITDTAFWTPGDNRSQQMLQIMADLVLFYAHQRISPMSIPELRKENYREAINWLIDAGEGNITPNLPLRQPFAGNKIRYGGSVRSQYNY</sequence>
<dbReference type="GO" id="GO:0005576">
    <property type="term" value="C:extracellular region"/>
    <property type="evidence" value="ECO:0007669"/>
    <property type="project" value="InterPro"/>
</dbReference>
<dbReference type="Proteomes" id="UP000002774">
    <property type="component" value="Chromosome"/>
</dbReference>
<evidence type="ECO:0000313" key="2">
    <source>
        <dbReference type="EMBL" id="EHQ29893.1"/>
    </source>
</evidence>
<dbReference type="OrthoDB" id="881590at2"/>
<dbReference type="STRING" id="714943.Mucpa_5826"/>
<gene>
    <name evidence="2" type="ORF">Mucpa_5826</name>
</gene>
<dbReference type="RefSeq" id="WP_008511350.1">
    <property type="nucleotide sequence ID" value="NZ_CM001403.1"/>
</dbReference>
<dbReference type="HOGENOM" id="CLU_959149_0_0_10"/>
<dbReference type="GO" id="GO:0030246">
    <property type="term" value="F:carbohydrate binding"/>
    <property type="evidence" value="ECO:0007669"/>
    <property type="project" value="InterPro"/>
</dbReference>
<feature type="domain" description="Chitin-binding type-3" evidence="1">
    <location>
        <begin position="129"/>
        <end position="167"/>
    </location>
</feature>
<dbReference type="SMART" id="SM00495">
    <property type="entry name" value="ChtBD3"/>
    <property type="match status" value="2"/>
</dbReference>
<dbReference type="GO" id="GO:0004553">
    <property type="term" value="F:hydrolase activity, hydrolyzing O-glycosyl compounds"/>
    <property type="evidence" value="ECO:0007669"/>
    <property type="project" value="InterPro"/>
</dbReference>
<protein>
    <submittedName>
        <fullName evidence="2">Carbohydrate-binding family V/XII</fullName>
    </submittedName>
</protein>
<evidence type="ECO:0000259" key="1">
    <source>
        <dbReference type="SMART" id="SM00495"/>
    </source>
</evidence>
<accession>H1Y7P8</accession>
<dbReference type="InterPro" id="IPR003610">
    <property type="entry name" value="CBM5/12"/>
</dbReference>
<dbReference type="AlphaFoldDB" id="H1Y7P8"/>
<evidence type="ECO:0000313" key="3">
    <source>
        <dbReference type="Proteomes" id="UP000002774"/>
    </source>
</evidence>
<feature type="domain" description="Chitin-binding type-3" evidence="1">
    <location>
        <begin position="76"/>
        <end position="116"/>
    </location>
</feature>
<proteinExistence type="predicted"/>
<dbReference type="Gene3D" id="2.10.10.20">
    <property type="entry name" value="Carbohydrate-binding module superfamily 5/12"/>
    <property type="match status" value="2"/>
</dbReference>
<dbReference type="GO" id="GO:0005975">
    <property type="term" value="P:carbohydrate metabolic process"/>
    <property type="evidence" value="ECO:0007669"/>
    <property type="project" value="InterPro"/>
</dbReference>
<reference evidence="2" key="1">
    <citation type="submission" date="2011-09" db="EMBL/GenBank/DDBJ databases">
        <title>The permanent draft genome of Mucilaginibacter paludis DSM 18603.</title>
        <authorList>
            <consortium name="US DOE Joint Genome Institute (JGI-PGF)"/>
            <person name="Lucas S."/>
            <person name="Han J."/>
            <person name="Lapidus A."/>
            <person name="Bruce D."/>
            <person name="Goodwin L."/>
            <person name="Pitluck S."/>
            <person name="Peters L."/>
            <person name="Kyrpides N."/>
            <person name="Mavromatis K."/>
            <person name="Ivanova N."/>
            <person name="Mikhailova N."/>
            <person name="Held B."/>
            <person name="Detter J.C."/>
            <person name="Tapia R."/>
            <person name="Han C."/>
            <person name="Land M."/>
            <person name="Hauser L."/>
            <person name="Markowitz V."/>
            <person name="Cheng J.-F."/>
            <person name="Hugenholtz P."/>
            <person name="Woyke T."/>
            <person name="Wu D."/>
            <person name="Tindall B."/>
            <person name="Brambilla E."/>
            <person name="Klenk H.-P."/>
            <person name="Eisen J.A."/>
        </authorList>
    </citation>
    <scope>NUCLEOTIDE SEQUENCE [LARGE SCALE GENOMIC DNA]</scope>
    <source>
        <strain evidence="2">DSM 18603</strain>
    </source>
</reference>
<organism evidence="2 3">
    <name type="scientific">Mucilaginibacter paludis DSM 18603</name>
    <dbReference type="NCBI Taxonomy" id="714943"/>
    <lineage>
        <taxon>Bacteria</taxon>
        <taxon>Pseudomonadati</taxon>
        <taxon>Bacteroidota</taxon>
        <taxon>Sphingobacteriia</taxon>
        <taxon>Sphingobacteriales</taxon>
        <taxon>Sphingobacteriaceae</taxon>
        <taxon>Mucilaginibacter</taxon>
    </lineage>
</organism>
<name>H1Y7P8_9SPHI</name>